<comment type="caution">
    <text evidence="2">The sequence shown here is derived from an EMBL/GenBank/DDBJ whole genome shotgun (WGS) entry which is preliminary data.</text>
</comment>
<evidence type="ECO:0000313" key="2">
    <source>
        <dbReference type="EMBL" id="KAF2878423.1"/>
    </source>
</evidence>
<keyword evidence="1" id="KW-0472">Membrane</keyword>
<dbReference type="GO" id="GO:0005789">
    <property type="term" value="C:endoplasmic reticulum membrane"/>
    <property type="evidence" value="ECO:0007669"/>
    <property type="project" value="TreeGrafter"/>
</dbReference>
<evidence type="ECO:0000256" key="1">
    <source>
        <dbReference type="SAM" id="Phobius"/>
    </source>
</evidence>
<feature type="transmembrane region" description="Helical" evidence="1">
    <location>
        <begin position="194"/>
        <end position="215"/>
    </location>
</feature>
<dbReference type="InterPro" id="IPR022057">
    <property type="entry name" value="Chs7"/>
</dbReference>
<proteinExistence type="predicted"/>
<protein>
    <submittedName>
        <fullName evidence="2">Chitin synthase III catalytic subunit</fullName>
    </submittedName>
</protein>
<accession>A0A7C8MLI5</accession>
<feature type="transmembrane region" description="Helical" evidence="1">
    <location>
        <begin position="154"/>
        <end position="174"/>
    </location>
</feature>
<keyword evidence="1" id="KW-0812">Transmembrane</keyword>
<feature type="transmembrane region" description="Helical" evidence="1">
    <location>
        <begin position="231"/>
        <end position="250"/>
    </location>
</feature>
<feature type="transmembrane region" description="Helical" evidence="1">
    <location>
        <begin position="123"/>
        <end position="142"/>
    </location>
</feature>
<keyword evidence="1" id="KW-1133">Transmembrane helix</keyword>
<evidence type="ECO:0000313" key="3">
    <source>
        <dbReference type="Proteomes" id="UP000481861"/>
    </source>
</evidence>
<organism evidence="2 3">
    <name type="scientific">Massariosphaeria phaeospora</name>
    <dbReference type="NCBI Taxonomy" id="100035"/>
    <lineage>
        <taxon>Eukaryota</taxon>
        <taxon>Fungi</taxon>
        <taxon>Dikarya</taxon>
        <taxon>Ascomycota</taxon>
        <taxon>Pezizomycotina</taxon>
        <taxon>Dothideomycetes</taxon>
        <taxon>Pleosporomycetidae</taxon>
        <taxon>Pleosporales</taxon>
        <taxon>Pleosporales incertae sedis</taxon>
        <taxon>Massariosphaeria</taxon>
    </lineage>
</organism>
<dbReference type="PANTHER" id="PTHR35329">
    <property type="entry name" value="CHITIN SYNTHASE EXPORT CHAPERONE"/>
    <property type="match status" value="1"/>
</dbReference>
<reference evidence="2 3" key="1">
    <citation type="submission" date="2020-01" db="EMBL/GenBank/DDBJ databases">
        <authorList>
            <consortium name="DOE Joint Genome Institute"/>
            <person name="Haridas S."/>
            <person name="Albert R."/>
            <person name="Binder M."/>
            <person name="Bloem J."/>
            <person name="Labutti K."/>
            <person name="Salamov A."/>
            <person name="Andreopoulos B."/>
            <person name="Baker S.E."/>
            <person name="Barry K."/>
            <person name="Bills G."/>
            <person name="Bluhm B.H."/>
            <person name="Cannon C."/>
            <person name="Castanera R."/>
            <person name="Culley D.E."/>
            <person name="Daum C."/>
            <person name="Ezra D."/>
            <person name="Gonzalez J.B."/>
            <person name="Henrissat B."/>
            <person name="Kuo A."/>
            <person name="Liang C."/>
            <person name="Lipzen A."/>
            <person name="Lutzoni F."/>
            <person name="Magnuson J."/>
            <person name="Mondo S."/>
            <person name="Nolan M."/>
            <person name="Ohm R."/>
            <person name="Pangilinan J."/>
            <person name="Park H.-J.H."/>
            <person name="Ramirez L."/>
            <person name="Alfaro M."/>
            <person name="Sun H."/>
            <person name="Tritt A."/>
            <person name="Yoshinaga Y."/>
            <person name="Zwiers L.-H.L."/>
            <person name="Turgeon B.G."/>
            <person name="Goodwin S.B."/>
            <person name="Spatafora J.W."/>
            <person name="Crous P.W."/>
            <person name="Grigoriev I.V."/>
        </authorList>
    </citation>
    <scope>NUCLEOTIDE SEQUENCE [LARGE SCALE GENOMIC DNA]</scope>
    <source>
        <strain evidence="2 3">CBS 611.86</strain>
    </source>
</reference>
<dbReference type="GO" id="GO:0051082">
    <property type="term" value="F:unfolded protein binding"/>
    <property type="evidence" value="ECO:0007669"/>
    <property type="project" value="TreeGrafter"/>
</dbReference>
<dbReference type="EMBL" id="JAADJZ010000001">
    <property type="protein sequence ID" value="KAF2878423.1"/>
    <property type="molecule type" value="Genomic_DNA"/>
</dbReference>
<feature type="transmembrane region" description="Helical" evidence="1">
    <location>
        <begin position="55"/>
        <end position="76"/>
    </location>
</feature>
<dbReference type="PANTHER" id="PTHR35329:SF1">
    <property type="entry name" value="CHITIN SYNTHASE EXPORT CHAPERONE"/>
    <property type="match status" value="1"/>
</dbReference>
<name>A0A7C8MLI5_9PLEO</name>
<keyword evidence="3" id="KW-1185">Reference proteome</keyword>
<dbReference type="Pfam" id="PF12271">
    <property type="entry name" value="Chs7"/>
    <property type="match status" value="1"/>
</dbReference>
<gene>
    <name evidence="2" type="ORF">BDV95DRAFT_21805</name>
</gene>
<sequence length="303" mass="33002">MSTGYGKFNDFCRDTGNRLSTLPVCHLFSQSATRGGSGWGGCDLVGIPLSNGRQIANLGSILVCGFAILITAFLLWRSERKKAAVGRREMQLFLLGYIIVEICEIFSIGGFPLDSAVRRGFSAAHIAAIVATLWILMLNGIVGYQVLDDGTAVSLGLMVLSGALIFVGTGYIALDTGFSWTGYWDSTLMGDNRAYALYTIYQLVPLVFLTVYFLLETHLVLRVLGETKPMIYLIGAVLLFAIAQIFQYVISVHICSGTSGKINGGIFETLFTLFAVTMLWVFWSSITEDDWPMPSVAGSGAYQ</sequence>
<dbReference type="GO" id="GO:0006457">
    <property type="term" value="P:protein folding"/>
    <property type="evidence" value="ECO:0007669"/>
    <property type="project" value="TreeGrafter"/>
</dbReference>
<dbReference type="OrthoDB" id="5582162at2759"/>
<feature type="transmembrane region" description="Helical" evidence="1">
    <location>
        <begin position="92"/>
        <end position="111"/>
    </location>
</feature>
<feature type="transmembrane region" description="Helical" evidence="1">
    <location>
        <begin position="262"/>
        <end position="283"/>
    </location>
</feature>
<dbReference type="Proteomes" id="UP000481861">
    <property type="component" value="Unassembled WGS sequence"/>
</dbReference>
<dbReference type="AlphaFoldDB" id="A0A7C8MLI5"/>